<keyword evidence="3" id="KW-1185">Reference proteome</keyword>
<proteinExistence type="predicted"/>
<evidence type="ECO:0000256" key="1">
    <source>
        <dbReference type="SAM" id="Phobius"/>
    </source>
</evidence>
<feature type="transmembrane region" description="Helical" evidence="1">
    <location>
        <begin position="66"/>
        <end position="86"/>
    </location>
</feature>
<dbReference type="RefSeq" id="WP_344278313.1">
    <property type="nucleotide sequence ID" value="NZ_BAAAHV010000015.1"/>
</dbReference>
<dbReference type="Proteomes" id="UP001597542">
    <property type="component" value="Unassembled WGS sequence"/>
</dbReference>
<organism evidence="2 3">
    <name type="scientific">Amycolatopsis albidoflavus</name>
    <dbReference type="NCBI Taxonomy" id="102226"/>
    <lineage>
        <taxon>Bacteria</taxon>
        <taxon>Bacillati</taxon>
        <taxon>Actinomycetota</taxon>
        <taxon>Actinomycetes</taxon>
        <taxon>Pseudonocardiales</taxon>
        <taxon>Pseudonocardiaceae</taxon>
        <taxon>Amycolatopsis</taxon>
    </lineage>
</organism>
<keyword evidence="1" id="KW-1133">Transmembrane helix</keyword>
<evidence type="ECO:0000313" key="3">
    <source>
        <dbReference type="Proteomes" id="UP001597542"/>
    </source>
</evidence>
<protein>
    <submittedName>
        <fullName evidence="2">Uncharacterized protein</fullName>
    </submittedName>
</protein>
<evidence type="ECO:0000313" key="2">
    <source>
        <dbReference type="EMBL" id="MFD2485528.1"/>
    </source>
</evidence>
<feature type="transmembrane region" description="Helical" evidence="1">
    <location>
        <begin position="43"/>
        <end position="59"/>
    </location>
</feature>
<keyword evidence="1" id="KW-0472">Membrane</keyword>
<comment type="caution">
    <text evidence="2">The sequence shown here is derived from an EMBL/GenBank/DDBJ whole genome shotgun (WGS) entry which is preliminary data.</text>
</comment>
<keyword evidence="1" id="KW-0812">Transmembrane</keyword>
<name>A0ABW5IA03_9PSEU</name>
<gene>
    <name evidence="2" type="ORF">ACFSUT_35010</name>
</gene>
<dbReference type="EMBL" id="JBHUKQ010000016">
    <property type="protein sequence ID" value="MFD2485528.1"/>
    <property type="molecule type" value="Genomic_DNA"/>
</dbReference>
<accession>A0ABW5IA03</accession>
<feature type="transmembrane region" description="Helical" evidence="1">
    <location>
        <begin position="92"/>
        <end position="108"/>
    </location>
</feature>
<sequence>MKKEGTRSRGSQRGPINPLLVSSSHLALCCLAGRMVATDTQRVFVMLAPLAIGVVAVTLDNQRSDIRRFLVGLLAFLYIALNLRIVPDETKFLVGICGLIVFAVLIYSQSWLPRDRSKTVAGPLRRP</sequence>
<reference evidence="3" key="1">
    <citation type="journal article" date="2019" name="Int. J. Syst. Evol. Microbiol.">
        <title>The Global Catalogue of Microorganisms (GCM) 10K type strain sequencing project: providing services to taxonomists for standard genome sequencing and annotation.</title>
        <authorList>
            <consortium name="The Broad Institute Genomics Platform"/>
            <consortium name="The Broad Institute Genome Sequencing Center for Infectious Disease"/>
            <person name="Wu L."/>
            <person name="Ma J."/>
        </authorList>
    </citation>
    <scope>NUCLEOTIDE SEQUENCE [LARGE SCALE GENOMIC DNA]</scope>
    <source>
        <strain evidence="3">CGMCC 4.7638</strain>
    </source>
</reference>